<name>A0A914CXS0_9BILA</name>
<organism evidence="1 2">
    <name type="scientific">Acrobeloides nanus</name>
    <dbReference type="NCBI Taxonomy" id="290746"/>
    <lineage>
        <taxon>Eukaryota</taxon>
        <taxon>Metazoa</taxon>
        <taxon>Ecdysozoa</taxon>
        <taxon>Nematoda</taxon>
        <taxon>Chromadorea</taxon>
        <taxon>Rhabditida</taxon>
        <taxon>Tylenchina</taxon>
        <taxon>Cephalobomorpha</taxon>
        <taxon>Cephaloboidea</taxon>
        <taxon>Cephalobidae</taxon>
        <taxon>Acrobeloides</taxon>
    </lineage>
</organism>
<proteinExistence type="predicted"/>
<keyword evidence="1" id="KW-1185">Reference proteome</keyword>
<protein>
    <submittedName>
        <fullName evidence="2">Uncharacterized protein</fullName>
    </submittedName>
</protein>
<dbReference type="AlphaFoldDB" id="A0A914CXS0"/>
<accession>A0A914CXS0</accession>
<reference evidence="2" key="1">
    <citation type="submission" date="2022-11" db="UniProtKB">
        <authorList>
            <consortium name="WormBaseParasite"/>
        </authorList>
    </citation>
    <scope>IDENTIFICATION</scope>
</reference>
<dbReference type="Proteomes" id="UP000887540">
    <property type="component" value="Unplaced"/>
</dbReference>
<evidence type="ECO:0000313" key="2">
    <source>
        <dbReference type="WBParaSite" id="ACRNAN_scaffold1606.g28361.t1"/>
    </source>
</evidence>
<sequence length="196" mass="22419">MHSVFYHAPYFKDGKICLQGQGTIDDNRGMKGTYVQQLQTKVGHCANEGLSCPFDIELPAHEAIGVHELIFNSLYRDQLLTEYRWMVVNEEIAPKKENTYSIPAQVTSELDEKIIIFDKSLDQLGEEILKLYPYTKPLLPKLRKSISENSGDLIAETQGDPRGPLRHIFEAISISKQDFSKLLFVDCRWNNSGKLW</sequence>
<evidence type="ECO:0000313" key="1">
    <source>
        <dbReference type="Proteomes" id="UP000887540"/>
    </source>
</evidence>
<dbReference type="WBParaSite" id="ACRNAN_scaffold1606.g28361.t1">
    <property type="protein sequence ID" value="ACRNAN_scaffold1606.g28361.t1"/>
    <property type="gene ID" value="ACRNAN_scaffold1606.g28361"/>
</dbReference>